<gene>
    <name evidence="3" type="ORF">OSH09_03040</name>
</gene>
<dbReference type="PANTHER" id="PTHR33375:SF7">
    <property type="entry name" value="CHROMOSOME 2-PARTITIONING PROTEIN PARB-RELATED"/>
    <property type="match status" value="1"/>
</dbReference>
<dbReference type="PANTHER" id="PTHR33375">
    <property type="entry name" value="CHROMOSOME-PARTITIONING PROTEIN PARB-RELATED"/>
    <property type="match status" value="1"/>
</dbReference>
<comment type="caution">
    <text evidence="3">The sequence shown here is derived from an EMBL/GenBank/DDBJ whole genome shotgun (WGS) entry which is preliminary data.</text>
</comment>
<dbReference type="InterPro" id="IPR036086">
    <property type="entry name" value="ParB/Sulfiredoxin_sf"/>
</dbReference>
<dbReference type="Gene3D" id="3.90.1530.30">
    <property type="match status" value="1"/>
</dbReference>
<sequence>MPSWDDCPRSFPSHCLWLAIRLFIDSEGVRIMKHKAIELDPRKLVVSEQYQARKTASQTPLPQLADSIATVGLLHALAVVKSKKRGFHEVIAGGRRLQAIHHLLEDGRWPEGQLVAGNLYDEEDALLVSITENVQREQMHPADEFEAFAELIGQGKTIEDVAAAFGVTATVVRRRLQLGRVAPALMQAYRDNELPLDALMAYAMTDDQERQVQVYSNLNMWDRKSPRVIRGMIEEAMTANHRLVLFIGLDAYQAAGGGVTRDLFADEDDLNGIYLIDRALVDRLARSKLQEAAADLTAQGWAWAEVTLESESVSSRYGRVYPEPVDLTPEQQATVGQLQIQEKSLMHDIAILEDEEEKADEDEWQALNQQLDELQEQIHAIENACEAYTDSQKNVAGCIVRLDYQGVLDIVEGLIRPEDRAQAQEQQQDAEGVGRVSLPAVKTRPTHSERLVRQLTANKTAIVQAALANNPNVALAVLVAQLARRHYGAGYYSHGGFGLGISTSCEPLAADAPDFPESRAGQELARIEQHWGDVITPGSDGGELAWALSQDTETLLELLAYLVATTVQGIQHQESSKPNALDQLAGLLSIQMPEWWSATSATYLSHVSKDRLVEVVSEGASPEQAAPLVRMKKKEAIDAAEQALAGTGWLPSILVVKD</sequence>
<dbReference type="Proteomes" id="UP001209916">
    <property type="component" value="Unassembled WGS sequence"/>
</dbReference>
<dbReference type="SUPFAM" id="SSF109709">
    <property type="entry name" value="KorB DNA-binding domain-like"/>
    <property type="match status" value="1"/>
</dbReference>
<dbReference type="RefSeq" id="WP_266120103.1">
    <property type="nucleotide sequence ID" value="NZ_JAPKNA010000001.1"/>
</dbReference>
<accession>A0ABT3VI26</accession>
<organism evidence="3 4">
    <name type="scientific">Alcaligenes parafaecalis</name>
    <dbReference type="NCBI Taxonomy" id="171260"/>
    <lineage>
        <taxon>Bacteria</taxon>
        <taxon>Pseudomonadati</taxon>
        <taxon>Pseudomonadota</taxon>
        <taxon>Betaproteobacteria</taxon>
        <taxon>Burkholderiales</taxon>
        <taxon>Alcaligenaceae</taxon>
        <taxon>Alcaligenes</taxon>
    </lineage>
</organism>
<evidence type="ECO:0000313" key="4">
    <source>
        <dbReference type="Proteomes" id="UP001209916"/>
    </source>
</evidence>
<evidence type="ECO:0000256" key="1">
    <source>
        <dbReference type="SAM" id="Coils"/>
    </source>
</evidence>
<feature type="domain" description="ParB-like N-terminal" evidence="2">
    <location>
        <begin position="37"/>
        <end position="134"/>
    </location>
</feature>
<dbReference type="EMBL" id="JAPKNA010000001">
    <property type="protein sequence ID" value="MCX5463144.1"/>
    <property type="molecule type" value="Genomic_DNA"/>
</dbReference>
<evidence type="ECO:0000313" key="3">
    <source>
        <dbReference type="EMBL" id="MCX5463144.1"/>
    </source>
</evidence>
<reference evidence="3 4" key="1">
    <citation type="submission" date="2022-11" db="EMBL/GenBank/DDBJ databases">
        <title>Biodiversity and phylogenetic relationships of bacteria.</title>
        <authorList>
            <person name="Machado R.A.R."/>
            <person name="Bhat A."/>
            <person name="Loulou A."/>
            <person name="Kallel S."/>
        </authorList>
    </citation>
    <scope>NUCLEOTIDE SEQUENCE [LARGE SCALE GENOMIC DNA]</scope>
    <source>
        <strain evidence="3 4">DSM 13975</strain>
    </source>
</reference>
<dbReference type="Gene3D" id="1.10.10.2830">
    <property type="match status" value="1"/>
</dbReference>
<name>A0ABT3VI26_9BURK</name>
<feature type="coiled-coil region" evidence="1">
    <location>
        <begin position="357"/>
        <end position="391"/>
    </location>
</feature>
<dbReference type="InterPro" id="IPR050336">
    <property type="entry name" value="Chromosome_partition/occlusion"/>
</dbReference>
<dbReference type="CDD" id="cd16406">
    <property type="entry name" value="ParB_N_like"/>
    <property type="match status" value="1"/>
</dbReference>
<dbReference type="SMART" id="SM00470">
    <property type="entry name" value="ParB"/>
    <property type="match status" value="1"/>
</dbReference>
<proteinExistence type="predicted"/>
<keyword evidence="1" id="KW-0175">Coiled coil</keyword>
<evidence type="ECO:0000259" key="2">
    <source>
        <dbReference type="SMART" id="SM00470"/>
    </source>
</evidence>
<keyword evidence="4" id="KW-1185">Reference proteome</keyword>
<protein>
    <submittedName>
        <fullName evidence="3">ParB N-terminal domain-containing protein</fullName>
    </submittedName>
</protein>
<dbReference type="InterPro" id="IPR003115">
    <property type="entry name" value="ParB_N"/>
</dbReference>
<dbReference type="SUPFAM" id="SSF110849">
    <property type="entry name" value="ParB/Sulfiredoxin"/>
    <property type="match status" value="1"/>
</dbReference>
<dbReference type="Pfam" id="PF02195">
    <property type="entry name" value="ParB_N"/>
    <property type="match status" value="1"/>
</dbReference>